<sequence>MNTLLGLFLRRFVVVFFNDILVYSSSLTQHVSHFEQVFQCLLEGQFYLKLSKYLFAQRQLEYLGHIIPAAGVQLDPSKIQVVLDWHPPANVKALRGFLDLTGFH</sequence>
<dbReference type="InterPro" id="IPR051320">
    <property type="entry name" value="Viral_Replic_Matur_Polypro"/>
</dbReference>
<evidence type="ECO:0000256" key="1">
    <source>
        <dbReference type="SAM" id="SignalP"/>
    </source>
</evidence>
<keyword evidence="1" id="KW-0732">Signal</keyword>
<dbReference type="Gramene" id="C.cajan_26588.t">
    <property type="protein sequence ID" value="C.cajan_26588.t.cds1"/>
    <property type="gene ID" value="C.cajan_26588"/>
</dbReference>
<dbReference type="PANTHER" id="PTHR33064:SF37">
    <property type="entry name" value="RIBONUCLEASE H"/>
    <property type="match status" value="1"/>
</dbReference>
<dbReference type="InterPro" id="IPR043128">
    <property type="entry name" value="Rev_trsase/Diguanyl_cyclase"/>
</dbReference>
<dbReference type="Proteomes" id="UP000075243">
    <property type="component" value="Unassembled WGS sequence"/>
</dbReference>
<dbReference type="SUPFAM" id="SSF56672">
    <property type="entry name" value="DNA/RNA polymerases"/>
    <property type="match status" value="1"/>
</dbReference>
<feature type="chain" id="PRO_5007588451" evidence="1">
    <location>
        <begin position="25"/>
        <end position="104"/>
    </location>
</feature>
<dbReference type="AlphaFoldDB" id="A0A151SBT2"/>
<proteinExistence type="predicted"/>
<evidence type="ECO:0000313" key="3">
    <source>
        <dbReference type="EMBL" id="KYP52237.1"/>
    </source>
</evidence>
<keyword evidence="4" id="KW-1185">Reference proteome</keyword>
<evidence type="ECO:0000259" key="2">
    <source>
        <dbReference type="PROSITE" id="PS50878"/>
    </source>
</evidence>
<organism evidence="3 4">
    <name type="scientific">Cajanus cajan</name>
    <name type="common">Pigeon pea</name>
    <name type="synonym">Cajanus indicus</name>
    <dbReference type="NCBI Taxonomy" id="3821"/>
    <lineage>
        <taxon>Eukaryota</taxon>
        <taxon>Viridiplantae</taxon>
        <taxon>Streptophyta</taxon>
        <taxon>Embryophyta</taxon>
        <taxon>Tracheophyta</taxon>
        <taxon>Spermatophyta</taxon>
        <taxon>Magnoliopsida</taxon>
        <taxon>eudicotyledons</taxon>
        <taxon>Gunneridae</taxon>
        <taxon>Pentapetalae</taxon>
        <taxon>rosids</taxon>
        <taxon>fabids</taxon>
        <taxon>Fabales</taxon>
        <taxon>Fabaceae</taxon>
        <taxon>Papilionoideae</taxon>
        <taxon>50 kb inversion clade</taxon>
        <taxon>NPAAA clade</taxon>
        <taxon>indigoferoid/millettioid clade</taxon>
        <taxon>Phaseoleae</taxon>
        <taxon>Cajanus</taxon>
    </lineage>
</organism>
<accession>A0A151SBT2</accession>
<dbReference type="Pfam" id="PF00078">
    <property type="entry name" value="RVT_1"/>
    <property type="match status" value="1"/>
</dbReference>
<feature type="domain" description="Reverse transcriptase" evidence="2">
    <location>
        <begin position="1"/>
        <end position="67"/>
    </location>
</feature>
<gene>
    <name evidence="3" type="ORF">KK1_025841</name>
</gene>
<protein>
    <submittedName>
        <fullName evidence="3">Retrovirus-related Pol polyprotein from transposon 297 family</fullName>
    </submittedName>
</protein>
<dbReference type="Gene3D" id="3.30.70.270">
    <property type="match status" value="1"/>
</dbReference>
<reference evidence="3" key="1">
    <citation type="journal article" date="2012" name="Nat. Biotechnol.">
        <title>Draft genome sequence of pigeonpea (Cajanus cajan), an orphan legume crop of resource-poor farmers.</title>
        <authorList>
            <person name="Varshney R.K."/>
            <person name="Chen W."/>
            <person name="Li Y."/>
            <person name="Bharti A.K."/>
            <person name="Saxena R.K."/>
            <person name="Schlueter J.A."/>
            <person name="Donoghue M.T."/>
            <person name="Azam S."/>
            <person name="Fan G."/>
            <person name="Whaley A.M."/>
            <person name="Farmer A.D."/>
            <person name="Sheridan J."/>
            <person name="Iwata A."/>
            <person name="Tuteja R."/>
            <person name="Penmetsa R.V."/>
            <person name="Wu W."/>
            <person name="Upadhyaya H.D."/>
            <person name="Yang S.P."/>
            <person name="Shah T."/>
            <person name="Saxena K.B."/>
            <person name="Michael T."/>
            <person name="McCombie W.R."/>
            <person name="Yang B."/>
            <person name="Zhang G."/>
            <person name="Yang H."/>
            <person name="Wang J."/>
            <person name="Spillane C."/>
            <person name="Cook D.R."/>
            <person name="May G.D."/>
            <person name="Xu X."/>
            <person name="Jackson S.A."/>
        </authorList>
    </citation>
    <scope>NUCLEOTIDE SEQUENCE [LARGE SCALE GENOMIC DNA]</scope>
</reference>
<dbReference type="InterPro" id="IPR000477">
    <property type="entry name" value="RT_dom"/>
</dbReference>
<name>A0A151SBT2_CAJCA</name>
<dbReference type="InterPro" id="IPR043502">
    <property type="entry name" value="DNA/RNA_pol_sf"/>
</dbReference>
<evidence type="ECO:0000313" key="4">
    <source>
        <dbReference type="Proteomes" id="UP000075243"/>
    </source>
</evidence>
<dbReference type="PROSITE" id="PS50878">
    <property type="entry name" value="RT_POL"/>
    <property type="match status" value="1"/>
</dbReference>
<dbReference type="EMBL" id="KQ483426">
    <property type="protein sequence ID" value="KYP52237.1"/>
    <property type="molecule type" value="Genomic_DNA"/>
</dbReference>
<dbReference type="PANTHER" id="PTHR33064">
    <property type="entry name" value="POL PROTEIN"/>
    <property type="match status" value="1"/>
</dbReference>
<feature type="signal peptide" evidence="1">
    <location>
        <begin position="1"/>
        <end position="24"/>
    </location>
</feature>